<dbReference type="GO" id="GO:0001609">
    <property type="term" value="F:G protein-coupled adenosine receptor activity"/>
    <property type="evidence" value="ECO:0007669"/>
    <property type="project" value="UniProtKB-UniRule"/>
</dbReference>
<evidence type="ECO:0000256" key="1">
    <source>
        <dbReference type="ARBA" id="ARBA00004651"/>
    </source>
</evidence>
<keyword evidence="9 14" id="KW-0675">Receptor</keyword>
<evidence type="ECO:0000256" key="9">
    <source>
        <dbReference type="ARBA" id="ARBA00023170"/>
    </source>
</evidence>
<comment type="caution">
    <text evidence="17">The sequence shown here is derived from an EMBL/GenBank/DDBJ whole genome shotgun (WGS) entry which is preliminary data.</text>
</comment>
<dbReference type="EMBL" id="WNTK01000003">
    <property type="protein sequence ID" value="KAG9487395.1"/>
    <property type="molecule type" value="Genomic_DNA"/>
</dbReference>
<dbReference type="CDD" id="cd15068">
    <property type="entry name" value="7tmA_Adenosine_R_A2A"/>
    <property type="match status" value="1"/>
</dbReference>
<evidence type="ECO:0000256" key="10">
    <source>
        <dbReference type="ARBA" id="ARBA00023180"/>
    </source>
</evidence>
<dbReference type="PRINTS" id="PR00553">
    <property type="entry name" value="ADENOSINA2AR"/>
</dbReference>
<feature type="domain" description="G-protein coupled receptors family 1 profile" evidence="16">
    <location>
        <begin position="27"/>
        <end position="290"/>
    </location>
</feature>
<comment type="subcellular location">
    <subcellularLocation>
        <location evidence="1 14">Cell membrane</location>
        <topology evidence="1 14">Multi-pass membrane protein</topology>
    </subcellularLocation>
</comment>
<feature type="region of interest" description="Disordered" evidence="15">
    <location>
        <begin position="362"/>
        <end position="388"/>
    </location>
</feature>
<dbReference type="AlphaFoldDB" id="A0A8J6FIL1"/>
<evidence type="ECO:0000259" key="16">
    <source>
        <dbReference type="PROSITE" id="PS50262"/>
    </source>
</evidence>
<dbReference type="InterPro" id="IPR001634">
    <property type="entry name" value="Adenosn_rcpt"/>
</dbReference>
<feature type="transmembrane region" description="Helical" evidence="14">
    <location>
        <begin position="125"/>
        <end position="147"/>
    </location>
</feature>
<dbReference type="Pfam" id="PF00001">
    <property type="entry name" value="7tm_1"/>
    <property type="match status" value="1"/>
</dbReference>
<dbReference type="GO" id="GO:0007189">
    <property type="term" value="P:adenylate cyclase-activating G protein-coupled receptor signaling pathway"/>
    <property type="evidence" value="ECO:0007669"/>
    <property type="project" value="TreeGrafter"/>
</dbReference>
<keyword evidence="4" id="KW-0832">Ubl conjugation</keyword>
<keyword evidence="3 14" id="KW-0812">Transmembrane</keyword>
<proteinExistence type="inferred from homology"/>
<dbReference type="PANTHER" id="PTHR24246">
    <property type="entry name" value="OLFACTORY RECEPTOR AND ADENOSINE RECEPTOR"/>
    <property type="match status" value="1"/>
</dbReference>
<name>A0A8J6FIL1_ELECQ</name>
<dbReference type="Proteomes" id="UP000770717">
    <property type="component" value="Unassembled WGS sequence"/>
</dbReference>
<gene>
    <name evidence="17" type="ORF">GDO78_007315</name>
</gene>
<sequence length="388" mass="43482">MLKGGFETEDLIYIVLEVVIAILAILGNILVCWAVCINSNLQNATNYFVVSLAVADIAVGVLAIPFAIAISTGFCATFHACLFIACFVLVLTQSSIFSLLAIAADRYIAIRIPLRYNSLVTSRRANVIIAVCWLLSFIIGLTPMLGWNRKDYAAENSSHCSSPMVECLFENVVTMDYMVYYNFFACVLVPLLLMLGIYLRIFMAARRQLKHTESKVNCGERSSRSTLQREVHAAKSLAIIVGLFAICWLPLHIINCFTLFCEFCLRPPALLMYFAILFSHANSVVNPLIYAYRIREFRQTFRKILRQHVFGRAQSSQTRTASGKSLTHGADAMLGTNRTSFNGCTEINGSSCKLKESWHHNGYPTGERGERTTVQESEIRQKEKLIHS</sequence>
<feature type="transmembrane region" description="Helical" evidence="14">
    <location>
        <begin position="47"/>
        <end position="70"/>
    </location>
</feature>
<comment type="subunit">
    <text evidence="13">Interacts (via cytoplasmic C-terminal domain) with USP4; the interaction is direct. May interact with DRD4. Interacts with NECAB2. Interacts (via cytoplasmic C-terminal domain) with GAS2L2; interaction enhances receptor-mediated adenylyl cyclase activity.</text>
</comment>
<evidence type="ECO:0000256" key="8">
    <source>
        <dbReference type="ARBA" id="ARBA00023157"/>
    </source>
</evidence>
<feature type="transmembrane region" description="Helical" evidence="14">
    <location>
        <begin position="76"/>
        <end position="104"/>
    </location>
</feature>
<evidence type="ECO:0000256" key="11">
    <source>
        <dbReference type="ARBA" id="ARBA00023224"/>
    </source>
</evidence>
<comment type="similarity">
    <text evidence="14">Belongs to the G-protein coupled receptor 1 family.</text>
</comment>
<dbReference type="InterPro" id="IPR001513">
    <property type="entry name" value="Adeno_A2A_rcpt"/>
</dbReference>
<keyword evidence="10 14" id="KW-0325">Glycoprotein</keyword>
<dbReference type="SMART" id="SM01381">
    <property type="entry name" value="7TM_GPCR_Srsx"/>
    <property type="match status" value="1"/>
</dbReference>
<comment type="function">
    <text evidence="12 14">Receptor for adenosine. The activity of this receptor is mediated by G proteins which activate adenylyl cyclase.</text>
</comment>
<dbReference type="FunFam" id="1.20.1070.10:FF:000061">
    <property type="entry name" value="Adenosine receptor A2"/>
    <property type="match status" value="1"/>
</dbReference>
<feature type="transmembrane region" description="Helical" evidence="14">
    <location>
        <begin position="12"/>
        <end position="35"/>
    </location>
</feature>
<dbReference type="PRINTS" id="PR00424">
    <property type="entry name" value="ADENOSINER"/>
</dbReference>
<feature type="transmembrane region" description="Helical" evidence="14">
    <location>
        <begin position="179"/>
        <end position="201"/>
    </location>
</feature>
<evidence type="ECO:0000256" key="15">
    <source>
        <dbReference type="SAM" id="MobiDB-lite"/>
    </source>
</evidence>
<evidence type="ECO:0000313" key="18">
    <source>
        <dbReference type="Proteomes" id="UP000770717"/>
    </source>
</evidence>
<reference evidence="17" key="1">
    <citation type="thesis" date="2020" institute="ProQuest LLC" country="789 East Eisenhower Parkway, Ann Arbor, MI, USA">
        <title>Comparative Genomics and Chromosome Evolution.</title>
        <authorList>
            <person name="Mudd A.B."/>
        </authorList>
    </citation>
    <scope>NUCLEOTIDE SEQUENCE</scope>
    <source>
        <strain evidence="17">HN-11 Male</strain>
        <tissue evidence="17">Kidney and liver</tissue>
    </source>
</reference>
<evidence type="ECO:0000256" key="6">
    <source>
        <dbReference type="ARBA" id="ARBA00023040"/>
    </source>
</evidence>
<evidence type="ECO:0000256" key="12">
    <source>
        <dbReference type="ARBA" id="ARBA00024642"/>
    </source>
</evidence>
<feature type="transmembrane region" description="Helical" evidence="14">
    <location>
        <begin position="237"/>
        <end position="260"/>
    </location>
</feature>
<keyword evidence="18" id="KW-1185">Reference proteome</keyword>
<dbReference type="PROSITE" id="PS00237">
    <property type="entry name" value="G_PROTEIN_RECEP_F1_1"/>
    <property type="match status" value="1"/>
</dbReference>
<evidence type="ECO:0000256" key="5">
    <source>
        <dbReference type="ARBA" id="ARBA00022989"/>
    </source>
</evidence>
<dbReference type="OrthoDB" id="9445642at2759"/>
<dbReference type="InterPro" id="IPR017452">
    <property type="entry name" value="GPCR_Rhodpsn_7TM"/>
</dbReference>
<keyword evidence="8 14" id="KW-1015">Disulfide bond</keyword>
<evidence type="ECO:0000313" key="17">
    <source>
        <dbReference type="EMBL" id="KAG9487395.1"/>
    </source>
</evidence>
<dbReference type="Gene3D" id="1.20.1070.10">
    <property type="entry name" value="Rhodopsin 7-helix transmembrane proteins"/>
    <property type="match status" value="1"/>
</dbReference>
<keyword evidence="2 14" id="KW-1003">Cell membrane</keyword>
<evidence type="ECO:0000256" key="13">
    <source>
        <dbReference type="ARBA" id="ARBA00047107"/>
    </source>
</evidence>
<evidence type="ECO:0000256" key="4">
    <source>
        <dbReference type="ARBA" id="ARBA00022843"/>
    </source>
</evidence>
<keyword evidence="7 14" id="KW-0472">Membrane</keyword>
<accession>A0A8J6FIL1</accession>
<organism evidence="17 18">
    <name type="scientific">Eleutherodactylus coqui</name>
    <name type="common">Puerto Rican coqui</name>
    <dbReference type="NCBI Taxonomy" id="57060"/>
    <lineage>
        <taxon>Eukaryota</taxon>
        <taxon>Metazoa</taxon>
        <taxon>Chordata</taxon>
        <taxon>Craniata</taxon>
        <taxon>Vertebrata</taxon>
        <taxon>Euteleostomi</taxon>
        <taxon>Amphibia</taxon>
        <taxon>Batrachia</taxon>
        <taxon>Anura</taxon>
        <taxon>Neobatrachia</taxon>
        <taxon>Hyloidea</taxon>
        <taxon>Eleutherodactylidae</taxon>
        <taxon>Eleutherodactylinae</taxon>
        <taxon>Eleutherodactylus</taxon>
        <taxon>Eleutherodactylus</taxon>
    </lineage>
</organism>
<evidence type="ECO:0000256" key="14">
    <source>
        <dbReference type="RuleBase" id="RU201114"/>
    </source>
</evidence>
<dbReference type="PROSITE" id="PS50262">
    <property type="entry name" value="G_PROTEIN_RECEP_F1_2"/>
    <property type="match status" value="1"/>
</dbReference>
<dbReference type="SUPFAM" id="SSF81321">
    <property type="entry name" value="Family A G protein-coupled receptor-like"/>
    <property type="match status" value="1"/>
</dbReference>
<dbReference type="InterPro" id="IPR000276">
    <property type="entry name" value="GPCR_Rhodpsn"/>
</dbReference>
<evidence type="ECO:0000256" key="7">
    <source>
        <dbReference type="ARBA" id="ARBA00023136"/>
    </source>
</evidence>
<feature type="compositionally biased region" description="Basic and acidic residues" evidence="15">
    <location>
        <begin position="367"/>
        <end position="388"/>
    </location>
</feature>
<keyword evidence="11 14" id="KW-0807">Transducer</keyword>
<evidence type="ECO:0000256" key="2">
    <source>
        <dbReference type="ARBA" id="ARBA00022475"/>
    </source>
</evidence>
<keyword evidence="5 14" id="KW-1133">Transmembrane helix</keyword>
<dbReference type="GO" id="GO:0005886">
    <property type="term" value="C:plasma membrane"/>
    <property type="evidence" value="ECO:0007669"/>
    <property type="project" value="UniProtKB-SubCell"/>
</dbReference>
<protein>
    <recommendedName>
        <fullName evidence="14">Adenosine receptor A2</fullName>
    </recommendedName>
</protein>
<dbReference type="PRINTS" id="PR00237">
    <property type="entry name" value="GPCRRHODOPSN"/>
</dbReference>
<feature type="transmembrane region" description="Helical" evidence="14">
    <location>
        <begin position="272"/>
        <end position="292"/>
    </location>
</feature>
<evidence type="ECO:0000256" key="3">
    <source>
        <dbReference type="ARBA" id="ARBA00022692"/>
    </source>
</evidence>
<keyword evidence="6 14" id="KW-0297">G-protein coupled receptor</keyword>
<dbReference type="PANTHER" id="PTHR24246:SF47">
    <property type="entry name" value="ADENOSINE RECEPTOR A2A"/>
    <property type="match status" value="1"/>
</dbReference>